<feature type="signal peptide" evidence="2">
    <location>
        <begin position="1"/>
        <end position="24"/>
    </location>
</feature>
<dbReference type="InterPro" id="IPR036610">
    <property type="entry name" value="PEBP-like_sf"/>
</dbReference>
<comment type="similarity">
    <text evidence="1">Belongs to the phosphatidylethanolamine-binding protein family.</text>
</comment>
<dbReference type="Gene3D" id="3.90.280.10">
    <property type="entry name" value="PEBP-like"/>
    <property type="match status" value="1"/>
</dbReference>
<evidence type="ECO:0000256" key="1">
    <source>
        <dbReference type="ARBA" id="ARBA00007091"/>
    </source>
</evidence>
<keyword evidence="2" id="KW-0732">Signal</keyword>
<reference evidence="3" key="1">
    <citation type="journal article" date="2021" name="IMA Fungus">
        <title>Genomic characterization of three marine fungi, including Emericellopsis atlantica sp. nov. with signatures of a generalist lifestyle and marine biomass degradation.</title>
        <authorList>
            <person name="Hagestad O.C."/>
            <person name="Hou L."/>
            <person name="Andersen J.H."/>
            <person name="Hansen E.H."/>
            <person name="Altermark B."/>
            <person name="Li C."/>
            <person name="Kuhnert E."/>
            <person name="Cox R.J."/>
            <person name="Crous P.W."/>
            <person name="Spatafora J.W."/>
            <person name="Lail K."/>
            <person name="Amirebrahimi M."/>
            <person name="Lipzen A."/>
            <person name="Pangilinan J."/>
            <person name="Andreopoulos W."/>
            <person name="Hayes R.D."/>
            <person name="Ng V."/>
            <person name="Grigoriev I.V."/>
            <person name="Jackson S.A."/>
            <person name="Sutton T.D.S."/>
            <person name="Dobson A.D.W."/>
            <person name="Rama T."/>
        </authorList>
    </citation>
    <scope>NUCLEOTIDE SEQUENCE</scope>
    <source>
        <strain evidence="3">TRa3180A</strain>
    </source>
</reference>
<dbReference type="Pfam" id="PF01161">
    <property type="entry name" value="PBP"/>
    <property type="match status" value="1"/>
</dbReference>
<dbReference type="GO" id="GO:0005543">
    <property type="term" value="F:phospholipid binding"/>
    <property type="evidence" value="ECO:0007669"/>
    <property type="project" value="TreeGrafter"/>
</dbReference>
<keyword evidence="4" id="KW-1185">Reference proteome</keyword>
<evidence type="ECO:0000256" key="2">
    <source>
        <dbReference type="SAM" id="SignalP"/>
    </source>
</evidence>
<comment type="caution">
    <text evidence="3">The sequence shown here is derived from an EMBL/GenBank/DDBJ whole genome shotgun (WGS) entry which is preliminary data.</text>
</comment>
<evidence type="ECO:0000313" key="4">
    <source>
        <dbReference type="Proteomes" id="UP000887226"/>
    </source>
</evidence>
<dbReference type="InterPro" id="IPR035810">
    <property type="entry name" value="PEBP_euk"/>
</dbReference>
<name>A0A9P8CFD3_9HELO</name>
<dbReference type="EMBL" id="MU253895">
    <property type="protein sequence ID" value="KAG9244605.1"/>
    <property type="molecule type" value="Genomic_DNA"/>
</dbReference>
<protein>
    <submittedName>
        <fullName evidence="3">Carboxypeptidase Y inhibitor</fullName>
    </submittedName>
</protein>
<dbReference type="GO" id="GO:0030414">
    <property type="term" value="F:peptidase inhibitor activity"/>
    <property type="evidence" value="ECO:0007669"/>
    <property type="project" value="TreeGrafter"/>
</dbReference>
<dbReference type="PANTHER" id="PTHR11362:SF148">
    <property type="entry name" value="CARBOXYPEPTIDASE Y INHIBITOR"/>
    <property type="match status" value="1"/>
</dbReference>
<dbReference type="CDD" id="cd00866">
    <property type="entry name" value="PEBP_euk"/>
    <property type="match status" value="1"/>
</dbReference>
<sequence>MRLYRSMDLRASILVFSLFQLATSLVVNEVPGQVTLSNPKYGAFEEMRKLLKKADIIDGIVDDFTPKCFVSPSYNGIEVEYGSHFNTSDTQNKPAVMISCPKKSFKGLTLVLTDPDAPSRENPKWGEMCHWIATASSTGLKRVVDYKAPEPPAKTGYHRYVFLLLEGENGKLEAPDDRQHWGTGKSGHGVRDWAKAQGLRVVGGNFFFEQNEEQ</sequence>
<dbReference type="PANTHER" id="PTHR11362">
    <property type="entry name" value="PHOSPHATIDYLETHANOLAMINE-BINDING PROTEIN"/>
    <property type="match status" value="1"/>
</dbReference>
<dbReference type="SUPFAM" id="SSF49777">
    <property type="entry name" value="PEBP-like"/>
    <property type="match status" value="1"/>
</dbReference>
<dbReference type="PROSITE" id="PS01220">
    <property type="entry name" value="PBP"/>
    <property type="match status" value="1"/>
</dbReference>
<feature type="chain" id="PRO_5040372068" evidence="2">
    <location>
        <begin position="25"/>
        <end position="214"/>
    </location>
</feature>
<dbReference type="InterPro" id="IPR001858">
    <property type="entry name" value="Phosphatidylethanolamine-bd_CS"/>
</dbReference>
<dbReference type="AlphaFoldDB" id="A0A9P8CFD3"/>
<dbReference type="Proteomes" id="UP000887226">
    <property type="component" value="Unassembled WGS sequence"/>
</dbReference>
<evidence type="ECO:0000313" key="3">
    <source>
        <dbReference type="EMBL" id="KAG9244605.1"/>
    </source>
</evidence>
<accession>A0A9P8CFD3</accession>
<dbReference type="GO" id="GO:0030162">
    <property type="term" value="P:regulation of proteolysis"/>
    <property type="evidence" value="ECO:0007669"/>
    <property type="project" value="TreeGrafter"/>
</dbReference>
<organism evidence="3 4">
    <name type="scientific">Calycina marina</name>
    <dbReference type="NCBI Taxonomy" id="1763456"/>
    <lineage>
        <taxon>Eukaryota</taxon>
        <taxon>Fungi</taxon>
        <taxon>Dikarya</taxon>
        <taxon>Ascomycota</taxon>
        <taxon>Pezizomycotina</taxon>
        <taxon>Leotiomycetes</taxon>
        <taxon>Helotiales</taxon>
        <taxon>Pezizellaceae</taxon>
        <taxon>Calycina</taxon>
    </lineage>
</organism>
<dbReference type="InterPro" id="IPR008914">
    <property type="entry name" value="PEBP"/>
</dbReference>
<dbReference type="OrthoDB" id="2506647at2759"/>
<gene>
    <name evidence="3" type="ORF">BJ878DRAFT_505524</name>
</gene>
<proteinExistence type="inferred from homology"/>
<dbReference type="GO" id="GO:0046578">
    <property type="term" value="P:regulation of Ras protein signal transduction"/>
    <property type="evidence" value="ECO:0007669"/>
    <property type="project" value="TreeGrafter"/>
</dbReference>